<gene>
    <name evidence="3" type="ORF">VP01_102g2</name>
</gene>
<evidence type="ECO:0000256" key="2">
    <source>
        <dbReference type="SAM" id="Phobius"/>
    </source>
</evidence>
<reference evidence="3 4" key="1">
    <citation type="submission" date="2015-08" db="EMBL/GenBank/DDBJ databases">
        <title>Next Generation Sequencing and Analysis of the Genome of Puccinia sorghi L Schw, the Causal Agent of Maize Common Rust.</title>
        <authorList>
            <person name="Rochi L."/>
            <person name="Burguener G."/>
            <person name="Darino M."/>
            <person name="Turjanski A."/>
            <person name="Kreff E."/>
            <person name="Dieguez M.J."/>
            <person name="Sacco F."/>
        </authorList>
    </citation>
    <scope>NUCLEOTIDE SEQUENCE [LARGE SCALE GENOMIC DNA]</scope>
    <source>
        <strain evidence="3 4">RO10H11247</strain>
    </source>
</reference>
<comment type="caution">
    <text evidence="3">The sequence shown here is derived from an EMBL/GenBank/DDBJ whole genome shotgun (WGS) entry which is preliminary data.</text>
</comment>
<evidence type="ECO:0000313" key="3">
    <source>
        <dbReference type="EMBL" id="KNZ64431.1"/>
    </source>
</evidence>
<protein>
    <submittedName>
        <fullName evidence="3">Uncharacterized protein</fullName>
    </submittedName>
</protein>
<accession>A0A0L6VUP7</accession>
<name>A0A0L6VUP7_9BASI</name>
<keyword evidence="4" id="KW-1185">Reference proteome</keyword>
<organism evidence="3 4">
    <name type="scientific">Puccinia sorghi</name>
    <dbReference type="NCBI Taxonomy" id="27349"/>
    <lineage>
        <taxon>Eukaryota</taxon>
        <taxon>Fungi</taxon>
        <taxon>Dikarya</taxon>
        <taxon>Basidiomycota</taxon>
        <taxon>Pucciniomycotina</taxon>
        <taxon>Pucciniomycetes</taxon>
        <taxon>Pucciniales</taxon>
        <taxon>Pucciniaceae</taxon>
        <taxon>Puccinia</taxon>
    </lineage>
</organism>
<keyword evidence="2" id="KW-0472">Membrane</keyword>
<feature type="region of interest" description="Disordered" evidence="1">
    <location>
        <begin position="127"/>
        <end position="183"/>
    </location>
</feature>
<feature type="compositionally biased region" description="Polar residues" evidence="1">
    <location>
        <begin position="127"/>
        <end position="158"/>
    </location>
</feature>
<dbReference type="AlphaFoldDB" id="A0A0L6VUP7"/>
<feature type="transmembrane region" description="Helical" evidence="2">
    <location>
        <begin position="221"/>
        <end position="238"/>
    </location>
</feature>
<dbReference type="Proteomes" id="UP000037035">
    <property type="component" value="Unassembled WGS sequence"/>
</dbReference>
<proteinExistence type="predicted"/>
<evidence type="ECO:0000313" key="4">
    <source>
        <dbReference type="Proteomes" id="UP000037035"/>
    </source>
</evidence>
<evidence type="ECO:0000256" key="1">
    <source>
        <dbReference type="SAM" id="MobiDB-lite"/>
    </source>
</evidence>
<dbReference type="EMBL" id="LAVV01000333">
    <property type="protein sequence ID" value="KNZ64431.1"/>
    <property type="molecule type" value="Genomic_DNA"/>
</dbReference>
<sequence length="409" mass="45664">MIINFYFNQLNSKSSTSPSSTFSHPHQSNFTFFVIFLLYLFFLIIIPVHLQLLCCLSSLHIFTQFSSFFSHLFPFDLTCSSLDHSGFLSAINSQILLLLRQTIYPNLVPSTVEPSIVKPSTAGTFTVEPTTAGPSNVEPSLVTSSVAETSNAETSNAGPSDLEPSNVDSSNIESFNAEKGDGMKNDSHVIPEFLSCLAQYSTRFQITSPPRSESLQLMPRLLFSCHVFSSAMFLYISILMSSFITYSSPSTLLSFLFLFWIDSWHDDLCHQREITTTITLTDSRRPKDQLDWFFSTCFSEYCATIIHYTCLTEPGNPVGCPRSITLITKYIGRKIFLRHSNSSGIVSAMNHVNSTDLRLVEGVKGTKMSSQSQAVQPINTDSRQSCSLVPIIIFSSFIHFTQKSALPHF</sequence>
<feature type="transmembrane region" description="Helical" evidence="2">
    <location>
        <begin position="30"/>
        <end position="50"/>
    </location>
</feature>
<keyword evidence="2" id="KW-0812">Transmembrane</keyword>
<dbReference type="VEuPathDB" id="FungiDB:VP01_102g2"/>
<keyword evidence="2" id="KW-1133">Transmembrane helix</keyword>